<accession>A0ABV5H0H7</accession>
<evidence type="ECO:0000256" key="1">
    <source>
        <dbReference type="SAM" id="MobiDB-lite"/>
    </source>
</evidence>
<evidence type="ECO:0000313" key="3">
    <source>
        <dbReference type="Proteomes" id="UP001589590"/>
    </source>
</evidence>
<proteinExistence type="predicted"/>
<comment type="caution">
    <text evidence="2">The sequence shown here is derived from an EMBL/GenBank/DDBJ whole genome shotgun (WGS) entry which is preliminary data.</text>
</comment>
<dbReference type="RefSeq" id="WP_290274281.1">
    <property type="nucleotide sequence ID" value="NZ_JAUFQP010000015.1"/>
</dbReference>
<dbReference type="EMBL" id="JBHMFA010000006">
    <property type="protein sequence ID" value="MFB9105383.1"/>
    <property type="molecule type" value="Genomic_DNA"/>
</dbReference>
<keyword evidence="3" id="KW-1185">Reference proteome</keyword>
<organism evidence="2 3">
    <name type="scientific">Algibacter miyuki</name>
    <dbReference type="NCBI Taxonomy" id="1306933"/>
    <lineage>
        <taxon>Bacteria</taxon>
        <taxon>Pseudomonadati</taxon>
        <taxon>Bacteroidota</taxon>
        <taxon>Flavobacteriia</taxon>
        <taxon>Flavobacteriales</taxon>
        <taxon>Flavobacteriaceae</taxon>
        <taxon>Algibacter</taxon>
    </lineage>
</organism>
<feature type="region of interest" description="Disordered" evidence="1">
    <location>
        <begin position="1"/>
        <end position="48"/>
    </location>
</feature>
<evidence type="ECO:0000313" key="2">
    <source>
        <dbReference type="EMBL" id="MFB9105383.1"/>
    </source>
</evidence>
<dbReference type="Proteomes" id="UP001589590">
    <property type="component" value="Unassembled WGS sequence"/>
</dbReference>
<sequence>MINTSQNHLTNSRVGRIWSRETLNDKESEGSNTSIMSSREDSKQNTRY</sequence>
<name>A0ABV5H0H7_9FLAO</name>
<feature type="compositionally biased region" description="Basic and acidic residues" evidence="1">
    <location>
        <begin position="18"/>
        <end position="29"/>
    </location>
</feature>
<reference evidence="2 3" key="1">
    <citation type="submission" date="2024-09" db="EMBL/GenBank/DDBJ databases">
        <authorList>
            <person name="Sun Q."/>
            <person name="Mori K."/>
        </authorList>
    </citation>
    <scope>NUCLEOTIDE SEQUENCE [LARGE SCALE GENOMIC DNA]</scope>
    <source>
        <strain evidence="2 3">CECT 8300</strain>
    </source>
</reference>
<feature type="compositionally biased region" description="Basic and acidic residues" evidence="1">
    <location>
        <begin position="38"/>
        <end position="48"/>
    </location>
</feature>
<protein>
    <submittedName>
        <fullName evidence="2">Uncharacterized protein</fullName>
    </submittedName>
</protein>
<gene>
    <name evidence="2" type="ORF">ACFFU1_10750</name>
</gene>
<feature type="compositionally biased region" description="Polar residues" evidence="1">
    <location>
        <begin position="1"/>
        <end position="13"/>
    </location>
</feature>